<reference evidence="1" key="1">
    <citation type="submission" date="2014-09" db="EMBL/GenBank/DDBJ databases">
        <authorList>
            <person name="Magalhaes I.L.F."/>
            <person name="Oliveira U."/>
            <person name="Santos F.R."/>
            <person name="Vidigal T.H.D.A."/>
            <person name="Brescovit A.D."/>
            <person name="Santos A.J."/>
        </authorList>
    </citation>
    <scope>NUCLEOTIDE SEQUENCE</scope>
    <source>
        <tissue evidence="1">Shoot tissue taken approximately 20 cm above the soil surface</tissue>
    </source>
</reference>
<dbReference type="EMBL" id="GBRH01165626">
    <property type="protein sequence ID" value="JAE32270.1"/>
    <property type="molecule type" value="Transcribed_RNA"/>
</dbReference>
<evidence type="ECO:0000313" key="1">
    <source>
        <dbReference type="EMBL" id="JAE32270.1"/>
    </source>
</evidence>
<proteinExistence type="predicted"/>
<dbReference type="AlphaFoldDB" id="A0A0A9H4Z6"/>
<sequence length="43" mass="4579">MTSTAGTTTSQLRLTSASTWSGNFMRGSLSHAFRQDDASDSLP</sequence>
<name>A0A0A9H4Z6_ARUDO</name>
<organism evidence="1">
    <name type="scientific">Arundo donax</name>
    <name type="common">Giant reed</name>
    <name type="synonym">Donax arundinaceus</name>
    <dbReference type="NCBI Taxonomy" id="35708"/>
    <lineage>
        <taxon>Eukaryota</taxon>
        <taxon>Viridiplantae</taxon>
        <taxon>Streptophyta</taxon>
        <taxon>Embryophyta</taxon>
        <taxon>Tracheophyta</taxon>
        <taxon>Spermatophyta</taxon>
        <taxon>Magnoliopsida</taxon>
        <taxon>Liliopsida</taxon>
        <taxon>Poales</taxon>
        <taxon>Poaceae</taxon>
        <taxon>PACMAD clade</taxon>
        <taxon>Arundinoideae</taxon>
        <taxon>Arundineae</taxon>
        <taxon>Arundo</taxon>
    </lineage>
</organism>
<protein>
    <submittedName>
        <fullName evidence="1">Uncharacterized protein</fullName>
    </submittedName>
</protein>
<reference evidence="1" key="2">
    <citation type="journal article" date="2015" name="Data Brief">
        <title>Shoot transcriptome of the giant reed, Arundo donax.</title>
        <authorList>
            <person name="Barrero R.A."/>
            <person name="Guerrero F.D."/>
            <person name="Moolhuijzen P."/>
            <person name="Goolsby J.A."/>
            <person name="Tidwell J."/>
            <person name="Bellgard S.E."/>
            <person name="Bellgard M.I."/>
        </authorList>
    </citation>
    <scope>NUCLEOTIDE SEQUENCE</scope>
    <source>
        <tissue evidence="1">Shoot tissue taken approximately 20 cm above the soil surface</tissue>
    </source>
</reference>
<accession>A0A0A9H4Z6</accession>